<organism evidence="1 2">
    <name type="scientific">Francisella orientalis</name>
    <dbReference type="NCBI Taxonomy" id="299583"/>
    <lineage>
        <taxon>Bacteria</taxon>
        <taxon>Pseudomonadati</taxon>
        <taxon>Pseudomonadota</taxon>
        <taxon>Gammaproteobacteria</taxon>
        <taxon>Thiotrichales</taxon>
        <taxon>Francisellaceae</taxon>
        <taxon>Francisella</taxon>
    </lineage>
</organism>
<dbReference type="RefSeq" id="WP_257280027.1">
    <property type="nucleotide sequence ID" value="NZ_CP011923.2"/>
</dbReference>
<name>A0ABN5BBQ9_9GAMM</name>
<accession>A0ABN5BBQ9</accession>
<protein>
    <submittedName>
        <fullName evidence="1">Uncharacterized protein</fullName>
    </submittedName>
</protein>
<evidence type="ECO:0000313" key="2">
    <source>
        <dbReference type="Proteomes" id="UP000035930"/>
    </source>
</evidence>
<keyword evidence="2" id="KW-1185">Reference proteome</keyword>
<proteinExistence type="predicted"/>
<gene>
    <name evidence="1" type="ORF">FNO190_0893c</name>
</gene>
<reference evidence="1" key="1">
    <citation type="submission" date="2017-08" db="EMBL/GenBank/DDBJ databases">
        <title>Complete Genome Sequence of Francisella noatunensis subsp. orientalis strain FNO190.</title>
        <authorList>
            <person name="Pereira F.L."/>
            <person name="Goncalves L.A."/>
            <person name="Guilherme T.C."/>
            <person name="Soares S.C."/>
            <person name="Dorella F.A."/>
            <person name="Carvalho A.F."/>
            <person name="Leibowitz M.P."/>
            <person name="Leal C.A.G."/>
            <person name="Azevedo V.A.C."/>
            <person name="Figueiredo H.C.P."/>
        </authorList>
    </citation>
    <scope>NUCLEOTIDE SEQUENCE</scope>
    <source>
        <strain evidence="1">FNO190</strain>
    </source>
</reference>
<dbReference type="Proteomes" id="UP000035930">
    <property type="component" value="Chromosome"/>
</dbReference>
<evidence type="ECO:0000313" key="1">
    <source>
        <dbReference type="EMBL" id="ASV63864.1"/>
    </source>
</evidence>
<dbReference type="EMBL" id="CP011923">
    <property type="protein sequence ID" value="ASV63864.1"/>
    <property type="molecule type" value="Genomic_DNA"/>
</dbReference>
<sequence length="43" mass="4859">MKSLDDNNVGLYAQKLKVISVDAHHGNILENIDLLELIQLLEK</sequence>